<comment type="catalytic activity">
    <reaction evidence="1">
        <text>[E2 ubiquitin-conjugating enzyme]-S-ubiquitinyl-L-cysteine + [acceptor protein]-L-lysine = [E2 ubiquitin-conjugating enzyme]-L-cysteine + [acceptor protein]-N(6)-ubiquitinyl-L-lysine.</text>
        <dbReference type="EC" id="2.3.2.31"/>
    </reaction>
</comment>
<keyword evidence="7" id="KW-0808">Transferase</keyword>
<dbReference type="PROSITE" id="PS50089">
    <property type="entry name" value="ZF_RING_2"/>
    <property type="match status" value="1"/>
</dbReference>
<dbReference type="CDD" id="cd20349">
    <property type="entry name" value="BRcat_RBR_RNF144"/>
    <property type="match status" value="1"/>
</dbReference>
<evidence type="ECO:0000256" key="2">
    <source>
        <dbReference type="ARBA" id="ARBA00004304"/>
    </source>
</evidence>
<evidence type="ECO:0000313" key="29">
    <source>
        <dbReference type="EMBL" id="CAG9761572.1"/>
    </source>
</evidence>
<evidence type="ECO:0000256" key="3">
    <source>
        <dbReference type="ARBA" id="ARBA00004496"/>
    </source>
</evidence>
<sequence>MTLPATARQSRADNNATRRKTACLTYGAWADANSRATARAQTRRSWHVGYGALHDVEEATIAAVAGALNGGGCKRGKVAEQVSLLEPSKRAPVIVQPPGRPQKPPPVINQPPPVINEPAHQSEAAGGLFSRLRKGRQGENDQLVKKNGRPSPPSAALLKPAGSFANLKKCETVLALTGILRSASSTSSIEPLQPQNRLRVPPDSRICSRCSSLLSLASSSRYSLDSAAGSFIRVPPTPDALPPILCKLCLDEVPSGSVVRIGQCDCAFCSKCMKAYVEFEIAEGAYDISCPDAQCQFQGVLQQDEIKRLAGNDLLDKHKKYRLNREVELDKSRMWCPRAGCETVCRLCPTQPCSPQSVLCPTCSTDFCSNCKLEWHLGVTCEAHGKQLAKDGKIVPDVGIPFDSDLIKCCPMCGVPIEKDEGCAQMMCKRCKHVFCWYCLASLDDDFLLRHYDKGPCKNKLGHSRASVIWHRTQVIGIFAGFGILLLVASPLLLLAAPCIVCCKCRICNAGTTKLDNSEDIQHDDT</sequence>
<dbReference type="SMART" id="SM00647">
    <property type="entry name" value="IBR"/>
    <property type="match status" value="2"/>
</dbReference>
<reference evidence="29" key="1">
    <citation type="submission" date="2022-01" db="EMBL/GenBank/DDBJ databases">
        <authorList>
            <person name="King R."/>
        </authorList>
    </citation>
    <scope>NUCLEOTIDE SEQUENCE</scope>
</reference>
<dbReference type="InterPro" id="IPR002867">
    <property type="entry name" value="IBR_dom"/>
</dbReference>
<proteinExistence type="inferred from homology"/>
<dbReference type="EMBL" id="OU892286">
    <property type="protein sequence ID" value="CAG9761572.1"/>
    <property type="molecule type" value="Genomic_DNA"/>
</dbReference>
<feature type="domain" description="RING-type" evidence="27">
    <location>
        <begin position="246"/>
        <end position="291"/>
    </location>
</feature>
<keyword evidence="10" id="KW-0479">Metal-binding</keyword>
<evidence type="ECO:0000256" key="16">
    <source>
        <dbReference type="ARBA" id="ARBA00022989"/>
    </source>
</evidence>
<keyword evidence="11" id="KW-0677">Repeat</keyword>
<evidence type="ECO:0000256" key="5">
    <source>
        <dbReference type="ARBA" id="ARBA00012251"/>
    </source>
</evidence>
<dbReference type="FunFam" id="3.30.40.10:FF:000051">
    <property type="entry name" value="RBR-type E3 ubiquitin transferase"/>
    <property type="match status" value="1"/>
</dbReference>
<dbReference type="InterPro" id="IPR031127">
    <property type="entry name" value="E3_UB_ligase_RBR"/>
</dbReference>
<dbReference type="CDD" id="cd16632">
    <property type="entry name" value="mRING-HC-C4C4_RBR_RNF144"/>
    <property type="match status" value="1"/>
</dbReference>
<accession>A0A9N9MJH1</accession>
<evidence type="ECO:0000256" key="19">
    <source>
        <dbReference type="ARBA" id="ARBA00038342"/>
    </source>
</evidence>
<feature type="region of interest" description="Disordered" evidence="25">
    <location>
        <begin position="131"/>
        <end position="157"/>
    </location>
</feature>
<keyword evidence="9" id="KW-0053">Apoptosis</keyword>
<evidence type="ECO:0000256" key="12">
    <source>
        <dbReference type="ARBA" id="ARBA00022771"/>
    </source>
</evidence>
<dbReference type="Gene3D" id="1.20.120.1750">
    <property type="match status" value="1"/>
</dbReference>
<feature type="transmembrane region" description="Helical" evidence="26">
    <location>
        <begin position="475"/>
        <end position="497"/>
    </location>
</feature>
<dbReference type="OrthoDB" id="10009520at2759"/>
<evidence type="ECO:0000259" key="28">
    <source>
        <dbReference type="PROSITE" id="PS51873"/>
    </source>
</evidence>
<evidence type="ECO:0000256" key="17">
    <source>
        <dbReference type="ARBA" id="ARBA00023128"/>
    </source>
</evidence>
<feature type="domain" description="RING-type" evidence="28">
    <location>
        <begin position="242"/>
        <end position="461"/>
    </location>
</feature>
<dbReference type="SUPFAM" id="SSF57850">
    <property type="entry name" value="RING/U-box"/>
    <property type="match status" value="3"/>
</dbReference>
<evidence type="ECO:0000256" key="8">
    <source>
        <dbReference type="ARBA" id="ARBA00022692"/>
    </source>
</evidence>
<evidence type="ECO:0000256" key="25">
    <source>
        <dbReference type="SAM" id="MobiDB-lite"/>
    </source>
</evidence>
<name>A0A9N9MJH1_9CUCU</name>
<dbReference type="AlphaFoldDB" id="A0A9N9MJH1"/>
<dbReference type="PANTHER" id="PTHR11685">
    <property type="entry name" value="RBR FAMILY RING FINGER AND IBR DOMAIN-CONTAINING"/>
    <property type="match status" value="1"/>
</dbReference>
<protein>
    <recommendedName>
        <fullName evidence="22">E3 ubiquitin-protein ligase RNF144B</fullName>
        <ecNumber evidence="5">2.3.2.31</ecNumber>
    </recommendedName>
    <alternativeName>
        <fullName evidence="23">RING finger protein 144B</fullName>
    </alternativeName>
</protein>
<dbReference type="Gene3D" id="3.30.40.10">
    <property type="entry name" value="Zinc/RING finger domain, C3HC4 (zinc finger)"/>
    <property type="match status" value="1"/>
</dbReference>
<evidence type="ECO:0000259" key="27">
    <source>
        <dbReference type="PROSITE" id="PS50089"/>
    </source>
</evidence>
<evidence type="ECO:0000256" key="26">
    <source>
        <dbReference type="SAM" id="Phobius"/>
    </source>
</evidence>
<evidence type="ECO:0000256" key="14">
    <source>
        <dbReference type="ARBA" id="ARBA00022833"/>
    </source>
</evidence>
<evidence type="ECO:0000256" key="6">
    <source>
        <dbReference type="ARBA" id="ARBA00022490"/>
    </source>
</evidence>
<comment type="pathway">
    <text evidence="4">Protein modification; protein ubiquitination.</text>
</comment>
<keyword evidence="12 24" id="KW-0863">Zinc-finger</keyword>
<evidence type="ECO:0000313" key="30">
    <source>
        <dbReference type="Proteomes" id="UP001152799"/>
    </source>
</evidence>
<keyword evidence="14" id="KW-0862">Zinc</keyword>
<evidence type="ECO:0000256" key="7">
    <source>
        <dbReference type="ARBA" id="ARBA00022679"/>
    </source>
</evidence>
<evidence type="ECO:0000256" key="13">
    <source>
        <dbReference type="ARBA" id="ARBA00022786"/>
    </source>
</evidence>
<dbReference type="FunFam" id="1.20.120.1750:FF:000010">
    <property type="entry name" value="RBR-type E3 ubiquitin transferase"/>
    <property type="match status" value="1"/>
</dbReference>
<dbReference type="PROSITE" id="PS51873">
    <property type="entry name" value="TRIAD"/>
    <property type="match status" value="1"/>
</dbReference>
<keyword evidence="6" id="KW-0963">Cytoplasm</keyword>
<dbReference type="GO" id="GO:0016567">
    <property type="term" value="P:protein ubiquitination"/>
    <property type="evidence" value="ECO:0007669"/>
    <property type="project" value="InterPro"/>
</dbReference>
<evidence type="ECO:0000256" key="1">
    <source>
        <dbReference type="ARBA" id="ARBA00001798"/>
    </source>
</evidence>
<keyword evidence="8 26" id="KW-0812">Transmembrane</keyword>
<keyword evidence="17" id="KW-0496">Mitochondrion</keyword>
<evidence type="ECO:0000256" key="23">
    <source>
        <dbReference type="ARBA" id="ARBA00078867"/>
    </source>
</evidence>
<dbReference type="InterPro" id="IPR013083">
    <property type="entry name" value="Znf_RING/FYVE/PHD"/>
</dbReference>
<comment type="function">
    <text evidence="20">E3 ubiquitin-protein ligase which accepts ubiquitin from E2 ubiquitin-conjugating enzymes UBE2L3 and UBE2L6 in the form of a thioester and then directly transfers the ubiquitin to targeted substrates such as LCMT2, thereby promoting their degradation. Induces apoptosis via a p53/TP53-dependent but caspase-independent mechanism. Plays a crucial role in maintaining the genomic stability by controlling the degradation of multiple proteins involved in mitotic progression and DNA damage. Regulates epithelial homeostasis by mediating degradation of CDKN1A and isoform 2 of TP63. Plays a regulatory role in innate immunity by negatively regulating IRF3 activation and IFN-beta production. Mechanistically, inhibits TBK1 phosphorylation and 'Lys-63'-linked polyubiquitination independently of its E3 ligase activity. Alternatively, promotes 'Lys-27' and 'Lys-33'-linked ubiquitination of IFIH1/MDA5, promoting selective autophagic degradation of IFIH1/MDA5 to inhibit antiviral response.</text>
</comment>
<dbReference type="GO" id="GO:0006915">
    <property type="term" value="P:apoptotic process"/>
    <property type="evidence" value="ECO:0007669"/>
    <property type="project" value="UniProtKB-KW"/>
</dbReference>
<evidence type="ECO:0000256" key="15">
    <source>
        <dbReference type="ARBA" id="ARBA00022843"/>
    </source>
</evidence>
<dbReference type="GO" id="GO:0031966">
    <property type="term" value="C:mitochondrial membrane"/>
    <property type="evidence" value="ECO:0007669"/>
    <property type="project" value="UniProtKB-SubCell"/>
</dbReference>
<evidence type="ECO:0000256" key="24">
    <source>
        <dbReference type="PROSITE-ProRule" id="PRU00175"/>
    </source>
</evidence>
<keyword evidence="15" id="KW-0832">Ubl conjugation</keyword>
<dbReference type="GO" id="GO:0061630">
    <property type="term" value="F:ubiquitin protein ligase activity"/>
    <property type="evidence" value="ECO:0007669"/>
    <property type="project" value="UniProtKB-EC"/>
</dbReference>
<organism evidence="29 30">
    <name type="scientific">Ceutorhynchus assimilis</name>
    <name type="common">cabbage seed weevil</name>
    <dbReference type="NCBI Taxonomy" id="467358"/>
    <lineage>
        <taxon>Eukaryota</taxon>
        <taxon>Metazoa</taxon>
        <taxon>Ecdysozoa</taxon>
        <taxon>Arthropoda</taxon>
        <taxon>Hexapoda</taxon>
        <taxon>Insecta</taxon>
        <taxon>Pterygota</taxon>
        <taxon>Neoptera</taxon>
        <taxon>Endopterygota</taxon>
        <taxon>Coleoptera</taxon>
        <taxon>Polyphaga</taxon>
        <taxon>Cucujiformia</taxon>
        <taxon>Curculionidae</taxon>
        <taxon>Ceutorhynchinae</taxon>
        <taxon>Ceutorhynchus</taxon>
    </lineage>
</organism>
<evidence type="ECO:0000256" key="21">
    <source>
        <dbReference type="ARBA" id="ARBA00061765"/>
    </source>
</evidence>
<dbReference type="Pfam" id="PF22191">
    <property type="entry name" value="IBR_1"/>
    <property type="match status" value="1"/>
</dbReference>
<dbReference type="GO" id="GO:0008270">
    <property type="term" value="F:zinc ion binding"/>
    <property type="evidence" value="ECO:0007669"/>
    <property type="project" value="UniProtKB-KW"/>
</dbReference>
<dbReference type="InterPro" id="IPR044066">
    <property type="entry name" value="TRIAD_supradom"/>
</dbReference>
<evidence type="ECO:0000256" key="20">
    <source>
        <dbReference type="ARBA" id="ARBA00060040"/>
    </source>
</evidence>
<evidence type="ECO:0000256" key="4">
    <source>
        <dbReference type="ARBA" id="ARBA00004906"/>
    </source>
</evidence>
<keyword evidence="30" id="KW-1185">Reference proteome</keyword>
<evidence type="ECO:0000256" key="22">
    <source>
        <dbReference type="ARBA" id="ARBA00069720"/>
    </source>
</evidence>
<dbReference type="CDD" id="cd20352">
    <property type="entry name" value="Rcat_RBR_RNF144"/>
    <property type="match status" value="1"/>
</dbReference>
<keyword evidence="18 26" id="KW-0472">Membrane</keyword>
<evidence type="ECO:0000256" key="10">
    <source>
        <dbReference type="ARBA" id="ARBA00022723"/>
    </source>
</evidence>
<comment type="subcellular location">
    <subcellularLocation>
        <location evidence="3">Cytoplasm</location>
    </subcellularLocation>
    <subcellularLocation>
        <location evidence="2">Mitochondrion membrane</location>
        <topology evidence="2">Single-pass membrane protein</topology>
    </subcellularLocation>
</comment>
<gene>
    <name evidence="29" type="ORF">CEUTPL_LOCUS2273</name>
</gene>
<dbReference type="Pfam" id="PF01485">
    <property type="entry name" value="IBR"/>
    <property type="match status" value="1"/>
</dbReference>
<evidence type="ECO:0000256" key="18">
    <source>
        <dbReference type="ARBA" id="ARBA00023136"/>
    </source>
</evidence>
<keyword evidence="13" id="KW-0833">Ubl conjugation pathway</keyword>
<comment type="subunit">
    <text evidence="21">Interacts with UBE2L3, UBE2L6 and LCMT2, as well as with BAX. Interacts with TBK1; this interaction inhibits TBK1 phosphorylation and 'Lys-63'-linked polyubiquitination.</text>
</comment>
<dbReference type="EC" id="2.3.2.31" evidence="5"/>
<keyword evidence="16 26" id="KW-1133">Transmembrane helix</keyword>
<evidence type="ECO:0000256" key="9">
    <source>
        <dbReference type="ARBA" id="ARBA00022703"/>
    </source>
</evidence>
<dbReference type="Proteomes" id="UP001152799">
    <property type="component" value="Chromosome 10"/>
</dbReference>
<evidence type="ECO:0000256" key="11">
    <source>
        <dbReference type="ARBA" id="ARBA00022737"/>
    </source>
</evidence>
<dbReference type="InterPro" id="IPR001841">
    <property type="entry name" value="Znf_RING"/>
</dbReference>
<dbReference type="PROSITE" id="PS00518">
    <property type="entry name" value="ZF_RING_1"/>
    <property type="match status" value="1"/>
</dbReference>
<dbReference type="InterPro" id="IPR017907">
    <property type="entry name" value="Znf_RING_CS"/>
</dbReference>
<comment type="similarity">
    <text evidence="19">Belongs to the RBR family. RNF144 subfamily.</text>
</comment>
<dbReference type="SMART" id="SM00184">
    <property type="entry name" value="RING"/>
    <property type="match status" value="2"/>
</dbReference>